<feature type="transmembrane region" description="Helical" evidence="1">
    <location>
        <begin position="57"/>
        <end position="75"/>
    </location>
</feature>
<keyword evidence="1" id="KW-0472">Membrane</keyword>
<gene>
    <name evidence="2" type="ORF">GI584_23665</name>
</gene>
<protein>
    <submittedName>
        <fullName evidence="2">DUF554 family protein</fullName>
    </submittedName>
</protein>
<organism evidence="2 3">
    <name type="scientific">Gracilibacillus salitolerans</name>
    <dbReference type="NCBI Taxonomy" id="2663022"/>
    <lineage>
        <taxon>Bacteria</taxon>
        <taxon>Bacillati</taxon>
        <taxon>Bacillota</taxon>
        <taxon>Bacilli</taxon>
        <taxon>Bacillales</taxon>
        <taxon>Bacillaceae</taxon>
        <taxon>Gracilibacillus</taxon>
    </lineage>
</organism>
<feature type="transmembrane region" description="Helical" evidence="1">
    <location>
        <begin position="33"/>
        <end position="51"/>
    </location>
</feature>
<dbReference type="AlphaFoldDB" id="A0A5Q2TPD5"/>
<dbReference type="Pfam" id="PF04474">
    <property type="entry name" value="DUF554"/>
    <property type="match status" value="1"/>
</dbReference>
<dbReference type="PANTHER" id="PTHR36111:SF2">
    <property type="entry name" value="INNER MEMBRANE PROTEIN"/>
    <property type="match status" value="1"/>
</dbReference>
<name>A0A5Q2TPD5_9BACI</name>
<feature type="transmembrane region" description="Helical" evidence="1">
    <location>
        <begin position="186"/>
        <end position="207"/>
    </location>
</feature>
<keyword evidence="1" id="KW-1133">Transmembrane helix</keyword>
<evidence type="ECO:0000256" key="1">
    <source>
        <dbReference type="SAM" id="Phobius"/>
    </source>
</evidence>
<dbReference type="EMBL" id="CP045915">
    <property type="protein sequence ID" value="QGH36864.1"/>
    <property type="molecule type" value="Genomic_DNA"/>
</dbReference>
<dbReference type="KEGG" id="grc:GI584_23665"/>
<feature type="transmembrane region" description="Helical" evidence="1">
    <location>
        <begin position="213"/>
        <end position="233"/>
    </location>
</feature>
<sequence length="235" mass="25036">MALLGTLVNGLCIIIGTMIGLIFSNIPERIKNTALQGIGLVVALIGIQMAIQADNIILILLSLLFGSIIGAGIHLEDKLNVIGHKLEKKVSKKGNGNLTEGFVTASLIFVIGAMAIVGALDGGLRGDHEVLFTKSFLDGFMAMVLTTTLGYGVIFSVIPVILYQGSIALLAVQINKWLPQHVLDGFINEVTAIGGLLILAIGLNILNITKIKIGDFLPAIFVFIIFYFSYGFIAL</sequence>
<dbReference type="RefSeq" id="WP_100358422.1">
    <property type="nucleotide sequence ID" value="NZ_CP045915.1"/>
</dbReference>
<accession>A0A5Q2TPD5</accession>
<evidence type="ECO:0000313" key="2">
    <source>
        <dbReference type="EMBL" id="QGH36864.1"/>
    </source>
</evidence>
<keyword evidence="1" id="KW-0812">Transmembrane</keyword>
<keyword evidence="3" id="KW-1185">Reference proteome</keyword>
<feature type="transmembrane region" description="Helical" evidence="1">
    <location>
        <begin position="140"/>
        <end position="165"/>
    </location>
</feature>
<feature type="transmembrane region" description="Helical" evidence="1">
    <location>
        <begin position="96"/>
        <end position="120"/>
    </location>
</feature>
<dbReference type="InterPro" id="IPR007563">
    <property type="entry name" value="DUF554"/>
</dbReference>
<evidence type="ECO:0000313" key="3">
    <source>
        <dbReference type="Proteomes" id="UP000339690"/>
    </source>
</evidence>
<feature type="transmembrane region" description="Helical" evidence="1">
    <location>
        <begin position="6"/>
        <end position="26"/>
    </location>
</feature>
<dbReference type="PANTHER" id="PTHR36111">
    <property type="entry name" value="INNER MEMBRANE PROTEIN-RELATED"/>
    <property type="match status" value="1"/>
</dbReference>
<reference evidence="2 3" key="1">
    <citation type="submission" date="2019-11" db="EMBL/GenBank/DDBJ databases">
        <title>Gracilibacillus salitolerans sp. nov., a moderate halophile isolated from a saline soil in northwest China.</title>
        <authorList>
            <person name="Gan L."/>
        </authorList>
    </citation>
    <scope>NUCLEOTIDE SEQUENCE [LARGE SCALE GENOMIC DNA]</scope>
    <source>
        <strain evidence="2 3">SCU50</strain>
    </source>
</reference>
<dbReference type="Proteomes" id="UP000339690">
    <property type="component" value="Chromosome"/>
</dbReference>
<proteinExistence type="predicted"/>